<evidence type="ECO:0000313" key="2">
    <source>
        <dbReference type="Proteomes" id="UP000248817"/>
    </source>
</evidence>
<accession>A0A2V5J2J9</accession>
<dbReference type="Proteomes" id="UP000248817">
    <property type="component" value="Unassembled WGS sequence"/>
</dbReference>
<evidence type="ECO:0000313" key="1">
    <source>
        <dbReference type="EMBL" id="PYI36200.1"/>
    </source>
</evidence>
<protein>
    <submittedName>
        <fullName evidence="1">Uncharacterized protein</fullName>
    </submittedName>
</protein>
<gene>
    <name evidence="1" type="ORF">BP00DRAFT_421584</name>
</gene>
<proteinExistence type="predicted"/>
<dbReference type="EMBL" id="KZ825465">
    <property type="protein sequence ID" value="PYI36200.1"/>
    <property type="molecule type" value="Genomic_DNA"/>
</dbReference>
<keyword evidence="2" id="KW-1185">Reference proteome</keyword>
<name>A0A2V5J2J9_9EURO</name>
<reference evidence="1 2" key="1">
    <citation type="submission" date="2018-02" db="EMBL/GenBank/DDBJ databases">
        <title>The genomes of Aspergillus section Nigri reveals drivers in fungal speciation.</title>
        <authorList>
            <consortium name="DOE Joint Genome Institute"/>
            <person name="Vesth T.C."/>
            <person name="Nybo J."/>
            <person name="Theobald S."/>
            <person name="Brandl J."/>
            <person name="Frisvad J.C."/>
            <person name="Nielsen K.F."/>
            <person name="Lyhne E.K."/>
            <person name="Kogle M.E."/>
            <person name="Kuo A."/>
            <person name="Riley R."/>
            <person name="Clum A."/>
            <person name="Nolan M."/>
            <person name="Lipzen A."/>
            <person name="Salamov A."/>
            <person name="Henrissat B."/>
            <person name="Wiebenga A."/>
            <person name="De vries R.P."/>
            <person name="Grigoriev I.V."/>
            <person name="Mortensen U.H."/>
            <person name="Andersen M.R."/>
            <person name="Baker S.E."/>
        </authorList>
    </citation>
    <scope>NUCLEOTIDE SEQUENCE [LARGE SCALE GENOMIC DNA]</scope>
    <source>
        <strain evidence="1 2">CBS 114.80</strain>
    </source>
</reference>
<organism evidence="1 2">
    <name type="scientific">Aspergillus indologenus CBS 114.80</name>
    <dbReference type="NCBI Taxonomy" id="1450541"/>
    <lineage>
        <taxon>Eukaryota</taxon>
        <taxon>Fungi</taxon>
        <taxon>Dikarya</taxon>
        <taxon>Ascomycota</taxon>
        <taxon>Pezizomycotina</taxon>
        <taxon>Eurotiomycetes</taxon>
        <taxon>Eurotiomycetidae</taxon>
        <taxon>Eurotiales</taxon>
        <taxon>Aspergillaceae</taxon>
        <taxon>Aspergillus</taxon>
        <taxon>Aspergillus subgen. Circumdati</taxon>
    </lineage>
</organism>
<dbReference type="AlphaFoldDB" id="A0A2V5J2J9"/>
<sequence>MGDVREIRALLDKKGEQSWGLFIYRACSYNDDSQWERFMERFKGFARERIQWFEETDGGEPILHRLEWNVQEDPALETCSMQDIWRRHRDLMRDRFGEYDGWHIRHAFPLIVTQEAMDSVLAAPTAAEWDPDDYKSHPAHLVLLDMAYYDDQEESEQTPQGGGEVEKFDPENVPFRKVFVRDVYPRLYSMLIDAEWDIMRPVPPGIVRMP</sequence>